<dbReference type="InterPro" id="IPR001661">
    <property type="entry name" value="Glyco_hydro_37"/>
</dbReference>
<evidence type="ECO:0000256" key="7">
    <source>
        <dbReference type="SAM" id="MobiDB-lite"/>
    </source>
</evidence>
<organism evidence="8 9">
    <name type="scientific">Ditylenchus destructor</name>
    <dbReference type="NCBI Taxonomy" id="166010"/>
    <lineage>
        <taxon>Eukaryota</taxon>
        <taxon>Metazoa</taxon>
        <taxon>Ecdysozoa</taxon>
        <taxon>Nematoda</taxon>
        <taxon>Chromadorea</taxon>
        <taxon>Rhabditida</taxon>
        <taxon>Tylenchina</taxon>
        <taxon>Tylenchomorpha</taxon>
        <taxon>Sphaerularioidea</taxon>
        <taxon>Anguinidae</taxon>
        <taxon>Anguininae</taxon>
        <taxon>Ditylenchus</taxon>
    </lineage>
</organism>
<dbReference type="EMBL" id="JAKKPZ010000002">
    <property type="protein sequence ID" value="KAI1726627.1"/>
    <property type="molecule type" value="Genomic_DNA"/>
</dbReference>
<gene>
    <name evidence="8" type="ORF">DdX_03351</name>
</gene>
<dbReference type="AlphaFoldDB" id="A0AAD4NFP9"/>
<sequence>MLDGWGQLAHISPRPQPNSSFILLNKSSTLAATDSIALIRRLYGIEAHFEHLFGPQAITVVTSESPAQGSINSKNLASQNSVAALVAENLANKLDLLEHIQSATNAVLELFQQEGPNCSDNNKTNNPSSDPSELVASDIPSASKATETEPKNREEEANRDHQLHMQQVDEAPIEVSKMENLQQVVENATVAAAAVAVVIRDLRDQIYCSGSLLAAVQNARLFGDCKHFVDMPLKTDAESTLEAWKLLHGGVENGKMDLSALSTFVSEYFDQPGGELEDYQPNDFNAEEDFSCIADPHFRAWAQHLHRKWPTLCRRVSEKVMSEPNKYSLIPLPKPFVVPGGRFREMYYWDSFFTIKGLLASGMFATVRGMIENMGHLINQYGFVPNGNRVYYLNRSQPPLLTWCVNAYYQATHDVEFVRSAMPWLEKEMHFFTTHKRFSRPDWKTYLFRYHVVAQGPRPESYREDVESAEHIHDDLEKCRLWGDIAAAAESGRDFSARWFTNDGPMAGKMGSTRTSSILPVDLNSIVCGNLKIFAEFYELLGNPEASAHSRTQFELMRETIHNVFWNEEHGCWFDYDIITQQHINVYYDTNFFPLFADCTHPGFDGSRIVEYLTSVGVLAFPGGLPTSLITSGQQWDFPNAWAPTTWVIIQGLRAAGETKLARTIAEKWIKKNYMMWLKNDGRMYEKYNVASGCYKNAGAGGEYEVQEGFGWTNGVILDLLKTYQNELHWSTADEYAVSECECCRVPPVMPPQAQIADIMSQHVVMNNPNVPLVIVPQPTEPMMIHNAISVASPVEPQAIFIQHVPTQQQIQE</sequence>
<dbReference type="GO" id="GO:0004555">
    <property type="term" value="F:alpha,alpha-trehalase activity"/>
    <property type="evidence" value="ECO:0007669"/>
    <property type="project" value="UniProtKB-EC"/>
</dbReference>
<dbReference type="InterPro" id="IPR008928">
    <property type="entry name" value="6-hairpin_glycosidase_sf"/>
</dbReference>
<dbReference type="EC" id="3.2.1.28" evidence="2 6"/>
<dbReference type="InterPro" id="IPR012341">
    <property type="entry name" value="6hp_glycosidase-like_sf"/>
</dbReference>
<comment type="similarity">
    <text evidence="1 6">Belongs to the glycosyl hydrolase 37 family.</text>
</comment>
<evidence type="ECO:0000256" key="6">
    <source>
        <dbReference type="RuleBase" id="RU361180"/>
    </source>
</evidence>
<comment type="catalytic activity">
    <reaction evidence="6">
        <text>alpha,alpha-trehalose + H2O = alpha-D-glucose + beta-D-glucose</text>
        <dbReference type="Rhea" id="RHEA:32675"/>
        <dbReference type="ChEBI" id="CHEBI:15377"/>
        <dbReference type="ChEBI" id="CHEBI:15903"/>
        <dbReference type="ChEBI" id="CHEBI:16551"/>
        <dbReference type="ChEBI" id="CHEBI:17925"/>
        <dbReference type="EC" id="3.2.1.28"/>
    </reaction>
</comment>
<dbReference type="PANTHER" id="PTHR23403:SF24">
    <property type="entry name" value="TREHALASE"/>
    <property type="match status" value="1"/>
</dbReference>
<dbReference type="InterPro" id="IPR018232">
    <property type="entry name" value="Glyco_hydro_37_CS"/>
</dbReference>
<evidence type="ECO:0000256" key="1">
    <source>
        <dbReference type="ARBA" id="ARBA00005615"/>
    </source>
</evidence>
<feature type="compositionally biased region" description="Basic and acidic residues" evidence="7">
    <location>
        <begin position="146"/>
        <end position="162"/>
    </location>
</feature>
<comment type="caution">
    <text evidence="8">The sequence shown here is derived from an EMBL/GenBank/DDBJ whole genome shotgun (WGS) entry which is preliminary data.</text>
</comment>
<dbReference type="Gene3D" id="1.50.10.10">
    <property type="match status" value="1"/>
</dbReference>
<evidence type="ECO:0000256" key="3">
    <source>
        <dbReference type="ARBA" id="ARBA00019905"/>
    </source>
</evidence>
<dbReference type="SUPFAM" id="SSF48208">
    <property type="entry name" value="Six-hairpin glycosidases"/>
    <property type="match status" value="1"/>
</dbReference>
<feature type="region of interest" description="Disordered" evidence="7">
    <location>
        <begin position="114"/>
        <end position="162"/>
    </location>
</feature>
<evidence type="ECO:0000313" key="8">
    <source>
        <dbReference type="EMBL" id="KAI1726627.1"/>
    </source>
</evidence>
<evidence type="ECO:0000256" key="2">
    <source>
        <dbReference type="ARBA" id="ARBA00012757"/>
    </source>
</evidence>
<reference evidence="8" key="1">
    <citation type="submission" date="2022-01" db="EMBL/GenBank/DDBJ databases">
        <title>Genome Sequence Resource for Two Populations of Ditylenchus destructor, the Migratory Endoparasitic Phytonematode.</title>
        <authorList>
            <person name="Zhang H."/>
            <person name="Lin R."/>
            <person name="Xie B."/>
        </authorList>
    </citation>
    <scope>NUCLEOTIDE SEQUENCE</scope>
    <source>
        <strain evidence="8">BazhouSP</strain>
    </source>
</reference>
<dbReference type="GO" id="GO:0005993">
    <property type="term" value="P:trehalose catabolic process"/>
    <property type="evidence" value="ECO:0007669"/>
    <property type="project" value="TreeGrafter"/>
</dbReference>
<evidence type="ECO:0000313" key="9">
    <source>
        <dbReference type="Proteomes" id="UP001201812"/>
    </source>
</evidence>
<name>A0AAD4NFP9_9BILA</name>
<dbReference type="PROSITE" id="PS00928">
    <property type="entry name" value="TREHALASE_2"/>
    <property type="match status" value="1"/>
</dbReference>
<keyword evidence="5 6" id="KW-0326">Glycosidase</keyword>
<dbReference type="Proteomes" id="UP001201812">
    <property type="component" value="Unassembled WGS sequence"/>
</dbReference>
<evidence type="ECO:0000256" key="5">
    <source>
        <dbReference type="ARBA" id="ARBA00023295"/>
    </source>
</evidence>
<accession>A0AAD4NFP9</accession>
<feature type="compositionally biased region" description="Polar residues" evidence="7">
    <location>
        <begin position="114"/>
        <end position="131"/>
    </location>
</feature>
<evidence type="ECO:0000256" key="4">
    <source>
        <dbReference type="ARBA" id="ARBA00022801"/>
    </source>
</evidence>
<dbReference type="PRINTS" id="PR00744">
    <property type="entry name" value="GLHYDRLASE37"/>
</dbReference>
<proteinExistence type="inferred from homology"/>
<dbReference type="Pfam" id="PF01204">
    <property type="entry name" value="Trehalase"/>
    <property type="match status" value="1"/>
</dbReference>
<keyword evidence="9" id="KW-1185">Reference proteome</keyword>
<dbReference type="PANTHER" id="PTHR23403">
    <property type="entry name" value="TREHALASE"/>
    <property type="match status" value="1"/>
</dbReference>
<keyword evidence="4 6" id="KW-0378">Hydrolase</keyword>
<protein>
    <recommendedName>
        <fullName evidence="3 6">Trehalase</fullName>
        <ecNumber evidence="2 6">3.2.1.28</ecNumber>
    </recommendedName>
    <alternativeName>
        <fullName evidence="6">Alpha-trehalose glucohydrolase</fullName>
    </alternativeName>
</protein>